<protein>
    <recommendedName>
        <fullName evidence="3">Thioredoxin domain-containing protein</fullName>
    </recommendedName>
</protein>
<evidence type="ECO:0000313" key="1">
    <source>
        <dbReference type="EMBL" id="KKR62897.1"/>
    </source>
</evidence>
<dbReference type="SUPFAM" id="SSF52833">
    <property type="entry name" value="Thioredoxin-like"/>
    <property type="match status" value="1"/>
</dbReference>
<proteinExistence type="predicted"/>
<accession>A0A0G0VJG8</accession>
<name>A0A0G0VJG8_9BACT</name>
<dbReference type="EMBL" id="LBZB01000020">
    <property type="protein sequence ID" value="KKR62897.1"/>
    <property type="molecule type" value="Genomic_DNA"/>
</dbReference>
<comment type="caution">
    <text evidence="1">The sequence shown here is derived from an EMBL/GenBank/DDBJ whole genome shotgun (WGS) entry which is preliminary data.</text>
</comment>
<organism evidence="1 2">
    <name type="scientific">Candidatus Woesebacteria bacterium GW2011_GWA1_40_45</name>
    <dbReference type="NCBI Taxonomy" id="1618554"/>
    <lineage>
        <taxon>Bacteria</taxon>
        <taxon>Candidatus Woeseibacteriota</taxon>
    </lineage>
</organism>
<dbReference type="Proteomes" id="UP000034613">
    <property type="component" value="Unassembled WGS sequence"/>
</dbReference>
<sequence>MKNKFGLIAGGVTLLIIFGGVFLFSRPQSQTSDTPLPTAYEYFWGDGCPHCAIVEEFLNSWEGKDKIAIDKKEVWNNRENASLLNQRVKSCSLNLNEVGVPFLFTPEGKCITGDTPIIDFFKSL</sequence>
<gene>
    <name evidence="1" type="ORF">UU03_C0020G0005</name>
</gene>
<evidence type="ECO:0008006" key="3">
    <source>
        <dbReference type="Google" id="ProtNLM"/>
    </source>
</evidence>
<dbReference type="AlphaFoldDB" id="A0A0G0VJG8"/>
<dbReference type="InterPro" id="IPR036249">
    <property type="entry name" value="Thioredoxin-like_sf"/>
</dbReference>
<evidence type="ECO:0000313" key="2">
    <source>
        <dbReference type="Proteomes" id="UP000034613"/>
    </source>
</evidence>
<reference evidence="1 2" key="1">
    <citation type="journal article" date="2015" name="Nature">
        <title>rRNA introns, odd ribosomes, and small enigmatic genomes across a large radiation of phyla.</title>
        <authorList>
            <person name="Brown C.T."/>
            <person name="Hug L.A."/>
            <person name="Thomas B.C."/>
            <person name="Sharon I."/>
            <person name="Castelle C.J."/>
            <person name="Singh A."/>
            <person name="Wilkins M.J."/>
            <person name="Williams K.H."/>
            <person name="Banfield J.F."/>
        </authorList>
    </citation>
    <scope>NUCLEOTIDE SEQUENCE [LARGE SCALE GENOMIC DNA]</scope>
</reference>